<accession>A0A644U3H9</accession>
<organism evidence="8">
    <name type="scientific">bioreactor metagenome</name>
    <dbReference type="NCBI Taxonomy" id="1076179"/>
    <lineage>
        <taxon>unclassified sequences</taxon>
        <taxon>metagenomes</taxon>
        <taxon>ecological metagenomes</taxon>
    </lineage>
</organism>
<dbReference type="PANTHER" id="PTHR14742">
    <property type="entry name" value="RIBONUCLEASE P SUBUNIT P21"/>
    <property type="match status" value="1"/>
</dbReference>
<dbReference type="GO" id="GO:0016787">
    <property type="term" value="F:hydrolase activity"/>
    <property type="evidence" value="ECO:0007669"/>
    <property type="project" value="UniProtKB-KW"/>
</dbReference>
<dbReference type="GO" id="GO:0004519">
    <property type="term" value="F:endonuclease activity"/>
    <property type="evidence" value="ECO:0007669"/>
    <property type="project" value="UniProtKB-KW"/>
</dbReference>
<dbReference type="InterPro" id="IPR007175">
    <property type="entry name" value="Rpr2/Snm1/Rpp21"/>
</dbReference>
<evidence type="ECO:0000256" key="7">
    <source>
        <dbReference type="ARBA" id="ARBA00022833"/>
    </source>
</evidence>
<keyword evidence="4" id="KW-0479">Metal-binding</keyword>
<comment type="caution">
    <text evidence="8">The sequence shown here is derived from an EMBL/GenBank/DDBJ whole genome shotgun (WGS) entry which is preliminary data.</text>
</comment>
<evidence type="ECO:0000256" key="5">
    <source>
        <dbReference type="ARBA" id="ARBA00022759"/>
    </source>
</evidence>
<keyword evidence="7" id="KW-0862">Zinc</keyword>
<name>A0A644U3H9_9ZZZZ</name>
<dbReference type="PIRSF" id="PIRSF004878">
    <property type="entry name" value="RNase_P_4"/>
    <property type="match status" value="1"/>
</dbReference>
<dbReference type="Pfam" id="PF04032">
    <property type="entry name" value="Rpr2"/>
    <property type="match status" value="1"/>
</dbReference>
<keyword evidence="5" id="KW-0255">Endonuclease</keyword>
<reference evidence="8" key="1">
    <citation type="submission" date="2019-08" db="EMBL/GenBank/DDBJ databases">
        <authorList>
            <person name="Kucharzyk K."/>
            <person name="Murdoch R.W."/>
            <person name="Higgins S."/>
            <person name="Loffler F."/>
        </authorList>
    </citation>
    <scope>NUCLEOTIDE SEQUENCE</scope>
</reference>
<dbReference type="GO" id="GO:0046872">
    <property type="term" value="F:metal ion binding"/>
    <property type="evidence" value="ECO:0007669"/>
    <property type="project" value="UniProtKB-KW"/>
</dbReference>
<keyword evidence="1" id="KW-0963">Cytoplasm</keyword>
<dbReference type="GO" id="GO:0001682">
    <property type="term" value="P:tRNA 5'-leader removal"/>
    <property type="evidence" value="ECO:0007669"/>
    <property type="project" value="InterPro"/>
</dbReference>
<evidence type="ECO:0000256" key="4">
    <source>
        <dbReference type="ARBA" id="ARBA00022723"/>
    </source>
</evidence>
<protein>
    <submittedName>
        <fullName evidence="8">Uncharacterized protein</fullName>
    </submittedName>
</protein>
<keyword evidence="6" id="KW-0378">Hydrolase</keyword>
<dbReference type="EMBL" id="VSSQ01000067">
    <property type="protein sequence ID" value="MPL72581.1"/>
    <property type="molecule type" value="Genomic_DNA"/>
</dbReference>
<proteinExistence type="inferred from homology"/>
<keyword evidence="2" id="KW-0819">tRNA processing</keyword>
<evidence type="ECO:0000256" key="6">
    <source>
        <dbReference type="ARBA" id="ARBA00022801"/>
    </source>
</evidence>
<evidence type="ECO:0000256" key="2">
    <source>
        <dbReference type="ARBA" id="ARBA00022694"/>
    </source>
</evidence>
<dbReference type="Gene3D" id="6.20.50.20">
    <property type="match status" value="1"/>
</dbReference>
<dbReference type="InterPro" id="IPR016432">
    <property type="entry name" value="RNP4"/>
</dbReference>
<dbReference type="HAMAP" id="MF_00757">
    <property type="entry name" value="RNase_P_4"/>
    <property type="match status" value="1"/>
</dbReference>
<dbReference type="GO" id="GO:0030677">
    <property type="term" value="C:ribonuclease P complex"/>
    <property type="evidence" value="ECO:0007669"/>
    <property type="project" value="InterPro"/>
</dbReference>
<evidence type="ECO:0000256" key="1">
    <source>
        <dbReference type="ARBA" id="ARBA00022490"/>
    </source>
</evidence>
<evidence type="ECO:0000313" key="8">
    <source>
        <dbReference type="EMBL" id="MPL72581.1"/>
    </source>
</evidence>
<dbReference type="AlphaFoldDB" id="A0A644U3H9"/>
<sequence>MAKAEKGISPKKIALERIDILFERAKEVQTQPELSSRYVSLAREMAMKQRVRLKKGHRRSFCPSCHAFFVPGKNLRVRVQHGKIIYTCGVCGAVTRIPLNKKTESR</sequence>
<evidence type="ECO:0000256" key="3">
    <source>
        <dbReference type="ARBA" id="ARBA00022722"/>
    </source>
</evidence>
<dbReference type="Gene3D" id="1.20.5.420">
    <property type="entry name" value="Immunoglobulin FC, subunit C"/>
    <property type="match status" value="1"/>
</dbReference>
<keyword evidence="3" id="KW-0540">Nuclease</keyword>
<dbReference type="PANTHER" id="PTHR14742:SF0">
    <property type="entry name" value="RIBONUCLEASE P PROTEIN SUBUNIT P21"/>
    <property type="match status" value="1"/>
</dbReference>
<gene>
    <name evidence="8" type="ORF">SDC9_18366</name>
</gene>